<dbReference type="FunFam" id="1.10.287.950:FF:000001">
    <property type="entry name" value="Methyl-accepting chemotaxis sensory transducer"/>
    <property type="match status" value="1"/>
</dbReference>
<feature type="transmembrane region" description="Helical" evidence="9">
    <location>
        <begin position="184"/>
        <end position="204"/>
    </location>
</feature>
<dbReference type="GO" id="GO:0007165">
    <property type="term" value="P:signal transduction"/>
    <property type="evidence" value="ECO:0007669"/>
    <property type="project" value="UniProtKB-KW"/>
</dbReference>
<accession>A0A2A2I633</accession>
<evidence type="ECO:0000256" key="8">
    <source>
        <dbReference type="SAM" id="Coils"/>
    </source>
</evidence>
<reference evidence="12 14" key="1">
    <citation type="submission" date="2017-07" db="EMBL/GenBank/DDBJ databases">
        <title>Tamlnaduibacter salinus (Mi-7) genome sequencing.</title>
        <authorList>
            <person name="Verma A."/>
            <person name="Krishnamurthi S."/>
        </authorList>
    </citation>
    <scope>NUCLEOTIDE SEQUENCE [LARGE SCALE GENOMIC DNA]</scope>
    <source>
        <strain evidence="12 14">Mi-7</strain>
    </source>
</reference>
<dbReference type="SUPFAM" id="SSF58104">
    <property type="entry name" value="Methyl-accepting chemotaxis protein (MCP) signaling domain"/>
    <property type="match status" value="1"/>
</dbReference>
<dbReference type="EMBL" id="QEKQ01000005">
    <property type="protein sequence ID" value="PVY76420.1"/>
    <property type="molecule type" value="Genomic_DNA"/>
</dbReference>
<name>A0A2A2I633_9GAMM</name>
<comment type="caution">
    <text evidence="12">The sequence shown here is derived from an EMBL/GenBank/DDBJ whole genome shotgun (WGS) entry which is preliminary data.</text>
</comment>
<sequence length="537" mass="58467">MLARLTISRKLAVLVITAVVAFALTQVFALVTQHRNSERLASVENQLYPTLELTTVNLGQLELMEAQIKSAVTTGDDAQLKETRAYYDRIRQNLEQLKELSPGMSDRLDRLDNDLESYYSNAVRIASAFIAGDQDFRELADEAKENAKRLETLTAKMEALRDDTRENFTSTISETVSLSQKSSVTNLVIGVVAVAVLIGLSLLIGRSITASLSRVVDSLRDMAQGDGDLSSRIDYQGRDELGDLVTHFNGFVSKLHESFASISNEVETLRGVASQLSTSSQTNLDRIQAQSSEIASARHSVDELVNSVEEVAGFASNASEQTRNASEYAGRGKDHVANNVKTIETLASDVEETSRLVNQFETHSERVGGLLDTIKTVTEQTNLLALNAAIEAARAGEHGRGFAVVADEVRNLAVRTQSSASEIETVIGELATLSSSSVSAMKSSVEKAQDGLTSTQESGEVLDHILTNVESISSINEQIAAATHEQTATFNEVVGRFSEIHADAESVMESSRELDQISQQSHEISERLHRVSSQFRV</sequence>
<feature type="domain" description="HAMP" evidence="11">
    <location>
        <begin position="206"/>
        <end position="260"/>
    </location>
</feature>
<evidence type="ECO:0000256" key="3">
    <source>
        <dbReference type="ARBA" id="ARBA00022989"/>
    </source>
</evidence>
<organism evidence="12 14">
    <name type="scientific">Tamilnaduibacter salinus</name>
    <dbReference type="NCBI Taxonomy" id="1484056"/>
    <lineage>
        <taxon>Bacteria</taxon>
        <taxon>Pseudomonadati</taxon>
        <taxon>Pseudomonadota</taxon>
        <taxon>Gammaproteobacteria</taxon>
        <taxon>Pseudomonadales</taxon>
        <taxon>Marinobacteraceae</taxon>
        <taxon>Tamilnaduibacter</taxon>
    </lineage>
</organism>
<dbReference type="SMART" id="SM00283">
    <property type="entry name" value="MA"/>
    <property type="match status" value="1"/>
</dbReference>
<proteinExistence type="inferred from homology"/>
<comment type="subcellular location">
    <subcellularLocation>
        <location evidence="1">Membrane</location>
        <topology evidence="1">Multi-pass membrane protein</topology>
    </subcellularLocation>
</comment>
<evidence type="ECO:0000256" key="5">
    <source>
        <dbReference type="ARBA" id="ARBA00023224"/>
    </source>
</evidence>
<feature type="coiled-coil region" evidence="8">
    <location>
        <begin position="133"/>
        <end position="163"/>
    </location>
</feature>
<evidence type="ECO:0000313" key="12">
    <source>
        <dbReference type="EMBL" id="PAV27117.1"/>
    </source>
</evidence>
<keyword evidence="3 9" id="KW-1133">Transmembrane helix</keyword>
<dbReference type="PANTHER" id="PTHR32089">
    <property type="entry name" value="METHYL-ACCEPTING CHEMOTAXIS PROTEIN MCPB"/>
    <property type="match status" value="1"/>
</dbReference>
<dbReference type="Proteomes" id="UP000218332">
    <property type="component" value="Unassembled WGS sequence"/>
</dbReference>
<keyword evidence="4 9" id="KW-0472">Membrane</keyword>
<dbReference type="Pfam" id="PF00672">
    <property type="entry name" value="HAMP"/>
    <property type="match status" value="1"/>
</dbReference>
<evidence type="ECO:0000259" key="11">
    <source>
        <dbReference type="PROSITE" id="PS50885"/>
    </source>
</evidence>
<evidence type="ECO:0000256" key="6">
    <source>
        <dbReference type="ARBA" id="ARBA00029447"/>
    </source>
</evidence>
<evidence type="ECO:0000313" key="15">
    <source>
        <dbReference type="Proteomes" id="UP000245887"/>
    </source>
</evidence>
<dbReference type="PROSITE" id="PS50111">
    <property type="entry name" value="CHEMOTAXIS_TRANSDUC_2"/>
    <property type="match status" value="1"/>
</dbReference>
<reference evidence="13 15" key="2">
    <citation type="submission" date="2018-04" db="EMBL/GenBank/DDBJ databases">
        <title>Genomic Encyclopedia of Type Strains, Phase IV (KMG-IV): sequencing the most valuable type-strain genomes for metagenomic binning, comparative biology and taxonomic classification.</title>
        <authorList>
            <person name="Goeker M."/>
        </authorList>
    </citation>
    <scope>NUCLEOTIDE SEQUENCE [LARGE SCALE GENOMIC DNA]</scope>
    <source>
        <strain evidence="13 15">DSM 28688</strain>
    </source>
</reference>
<evidence type="ECO:0000256" key="4">
    <source>
        <dbReference type="ARBA" id="ARBA00023136"/>
    </source>
</evidence>
<dbReference type="PANTHER" id="PTHR32089:SF112">
    <property type="entry name" value="LYSOZYME-LIKE PROTEIN-RELATED"/>
    <property type="match status" value="1"/>
</dbReference>
<evidence type="ECO:0000313" key="13">
    <source>
        <dbReference type="EMBL" id="PVY76420.1"/>
    </source>
</evidence>
<dbReference type="GO" id="GO:0006935">
    <property type="term" value="P:chemotaxis"/>
    <property type="evidence" value="ECO:0007669"/>
    <property type="project" value="UniProtKB-ARBA"/>
</dbReference>
<dbReference type="Proteomes" id="UP000245887">
    <property type="component" value="Unassembled WGS sequence"/>
</dbReference>
<keyword evidence="14" id="KW-1185">Reference proteome</keyword>
<dbReference type="SMART" id="SM00304">
    <property type="entry name" value="HAMP"/>
    <property type="match status" value="1"/>
</dbReference>
<gene>
    <name evidence="13" type="ORF">C8D92_105173</name>
    <name evidence="12" type="ORF">CF392_02285</name>
</gene>
<protein>
    <submittedName>
        <fullName evidence="12">Methyl-accepting chemotaxis protein</fullName>
    </submittedName>
    <submittedName>
        <fullName evidence="13">Methyl-accepting chemotaxis sensory transducer</fullName>
    </submittedName>
</protein>
<keyword evidence="2 9" id="KW-0812">Transmembrane</keyword>
<evidence type="ECO:0000259" key="10">
    <source>
        <dbReference type="PROSITE" id="PS50111"/>
    </source>
</evidence>
<feature type="domain" description="Methyl-accepting transducer" evidence="10">
    <location>
        <begin position="265"/>
        <end position="501"/>
    </location>
</feature>
<comment type="similarity">
    <text evidence="6">Belongs to the methyl-accepting chemotaxis (MCP) protein family.</text>
</comment>
<evidence type="ECO:0000256" key="7">
    <source>
        <dbReference type="PROSITE-ProRule" id="PRU00284"/>
    </source>
</evidence>
<dbReference type="AlphaFoldDB" id="A0A2A2I633"/>
<dbReference type="PROSITE" id="PS50885">
    <property type="entry name" value="HAMP"/>
    <property type="match status" value="1"/>
</dbReference>
<dbReference type="InterPro" id="IPR004089">
    <property type="entry name" value="MCPsignal_dom"/>
</dbReference>
<dbReference type="CDD" id="cd06225">
    <property type="entry name" value="HAMP"/>
    <property type="match status" value="1"/>
</dbReference>
<dbReference type="Gene3D" id="1.10.287.950">
    <property type="entry name" value="Methyl-accepting chemotaxis protein"/>
    <property type="match status" value="1"/>
</dbReference>
<evidence type="ECO:0000256" key="9">
    <source>
        <dbReference type="SAM" id="Phobius"/>
    </source>
</evidence>
<dbReference type="Pfam" id="PF00015">
    <property type="entry name" value="MCPsignal"/>
    <property type="match status" value="1"/>
</dbReference>
<dbReference type="EMBL" id="NMPM01000009">
    <property type="protein sequence ID" value="PAV27117.1"/>
    <property type="molecule type" value="Genomic_DNA"/>
</dbReference>
<evidence type="ECO:0000256" key="1">
    <source>
        <dbReference type="ARBA" id="ARBA00004141"/>
    </source>
</evidence>
<dbReference type="GO" id="GO:0016020">
    <property type="term" value="C:membrane"/>
    <property type="evidence" value="ECO:0007669"/>
    <property type="project" value="UniProtKB-SubCell"/>
</dbReference>
<keyword evidence="8" id="KW-0175">Coiled coil</keyword>
<keyword evidence="5 7" id="KW-0807">Transducer</keyword>
<evidence type="ECO:0000256" key="2">
    <source>
        <dbReference type="ARBA" id="ARBA00022692"/>
    </source>
</evidence>
<dbReference type="OrthoDB" id="49457at2"/>
<dbReference type="InterPro" id="IPR003660">
    <property type="entry name" value="HAMP_dom"/>
</dbReference>
<evidence type="ECO:0000313" key="14">
    <source>
        <dbReference type="Proteomes" id="UP000218332"/>
    </source>
</evidence>